<dbReference type="Pfam" id="PF13695">
    <property type="entry name" value="Zn_ribbon_3CxxC"/>
    <property type="match status" value="1"/>
</dbReference>
<accession>A0A3Q3JQE2</accession>
<dbReference type="PANTHER" id="PTHR14402">
    <property type="entry name" value="RECEPTOR TRANSPORTING PROTEIN"/>
    <property type="match status" value="1"/>
</dbReference>
<dbReference type="Ensembl" id="ENSMALT00000022503.1">
    <property type="protein sequence ID" value="ENSMALP00000022079.1"/>
    <property type="gene ID" value="ENSMALG00000015437.1"/>
</dbReference>
<dbReference type="AlphaFoldDB" id="A0A3Q3JQE2"/>
<dbReference type="SMART" id="SM01328">
    <property type="entry name" value="zf-3CxxC"/>
    <property type="match status" value="1"/>
</dbReference>
<proteinExistence type="predicted"/>
<keyword evidence="10" id="KW-1185">Reference proteome</keyword>
<name>A0A3Q3JQE2_MONAL</name>
<dbReference type="InterPro" id="IPR027377">
    <property type="entry name" value="ZAR1/RTP1-5-like_Znf-3CxxC"/>
</dbReference>
<dbReference type="GO" id="GO:0031849">
    <property type="term" value="F:olfactory receptor binding"/>
    <property type="evidence" value="ECO:0007669"/>
    <property type="project" value="TreeGrafter"/>
</dbReference>
<dbReference type="GO" id="GO:0016020">
    <property type="term" value="C:membrane"/>
    <property type="evidence" value="ECO:0007669"/>
    <property type="project" value="UniProtKB-SubCell"/>
</dbReference>
<evidence type="ECO:0000256" key="2">
    <source>
        <dbReference type="ARBA" id="ARBA00022692"/>
    </source>
</evidence>
<keyword evidence="7" id="KW-0472">Membrane</keyword>
<protein>
    <recommendedName>
        <fullName evidence="8">3CxxC-type domain-containing protein</fullName>
    </recommendedName>
</protein>
<evidence type="ECO:0000256" key="7">
    <source>
        <dbReference type="ARBA" id="ARBA00023136"/>
    </source>
</evidence>
<comment type="subcellular location">
    <subcellularLocation>
        <location evidence="1">Membrane</location>
        <topology evidence="1">Single-pass membrane protein</topology>
    </subcellularLocation>
</comment>
<sequence>MIRSYEPPSTTGTDTMTQVEWTQIFQSKANTLQPGDSWHLEFDENIVPDSPNPGWKQYIRNTTARFKCTKCTRSWPSNKVMVVFHMHLTNGQGIVKARPFRQNCKVCHEAPMVKPKITSENINILLENLMKKIRIKCYNENLERGDRPFRRVEVKSPHEPSHCEACILGICTKDSTFMY</sequence>
<evidence type="ECO:0000256" key="6">
    <source>
        <dbReference type="ARBA" id="ARBA00022989"/>
    </source>
</evidence>
<keyword evidence="5" id="KW-0862">Zinc</keyword>
<evidence type="ECO:0000256" key="4">
    <source>
        <dbReference type="ARBA" id="ARBA00022771"/>
    </source>
</evidence>
<dbReference type="InterPro" id="IPR026096">
    <property type="entry name" value="R-trans_p"/>
</dbReference>
<organism evidence="9 10">
    <name type="scientific">Monopterus albus</name>
    <name type="common">Swamp eel</name>
    <dbReference type="NCBI Taxonomy" id="43700"/>
    <lineage>
        <taxon>Eukaryota</taxon>
        <taxon>Metazoa</taxon>
        <taxon>Chordata</taxon>
        <taxon>Craniata</taxon>
        <taxon>Vertebrata</taxon>
        <taxon>Euteleostomi</taxon>
        <taxon>Actinopterygii</taxon>
        <taxon>Neopterygii</taxon>
        <taxon>Teleostei</taxon>
        <taxon>Neoteleostei</taxon>
        <taxon>Acanthomorphata</taxon>
        <taxon>Anabantaria</taxon>
        <taxon>Synbranchiformes</taxon>
        <taxon>Synbranchidae</taxon>
        <taxon>Monopterus</taxon>
    </lineage>
</organism>
<dbReference type="PANTHER" id="PTHR14402:SF8">
    <property type="entry name" value="RECEPTOR-TRANSPORTING PROTEIN 4"/>
    <property type="match status" value="1"/>
</dbReference>
<dbReference type="GO" id="GO:0006612">
    <property type="term" value="P:protein targeting to membrane"/>
    <property type="evidence" value="ECO:0007669"/>
    <property type="project" value="TreeGrafter"/>
</dbReference>
<evidence type="ECO:0000313" key="9">
    <source>
        <dbReference type="Ensembl" id="ENSMALP00000022079.1"/>
    </source>
</evidence>
<evidence type="ECO:0000313" key="10">
    <source>
        <dbReference type="Proteomes" id="UP000261600"/>
    </source>
</evidence>
<keyword evidence="6" id="KW-1133">Transmembrane helix</keyword>
<evidence type="ECO:0000256" key="5">
    <source>
        <dbReference type="ARBA" id="ARBA00022833"/>
    </source>
</evidence>
<feature type="domain" description="3CxxC-type" evidence="8">
    <location>
        <begin position="61"/>
        <end position="169"/>
    </location>
</feature>
<evidence type="ECO:0000256" key="1">
    <source>
        <dbReference type="ARBA" id="ARBA00004167"/>
    </source>
</evidence>
<keyword evidence="3" id="KW-0479">Metal-binding</keyword>
<keyword evidence="2" id="KW-0812">Transmembrane</keyword>
<dbReference type="GO" id="GO:0051205">
    <property type="term" value="P:protein insertion into membrane"/>
    <property type="evidence" value="ECO:0007669"/>
    <property type="project" value="TreeGrafter"/>
</dbReference>
<dbReference type="GO" id="GO:0008270">
    <property type="term" value="F:zinc ion binding"/>
    <property type="evidence" value="ECO:0007669"/>
    <property type="project" value="UniProtKB-KW"/>
</dbReference>
<reference evidence="9" key="1">
    <citation type="submission" date="2025-08" db="UniProtKB">
        <authorList>
            <consortium name="Ensembl"/>
        </authorList>
    </citation>
    <scope>IDENTIFICATION</scope>
</reference>
<evidence type="ECO:0000256" key="3">
    <source>
        <dbReference type="ARBA" id="ARBA00022723"/>
    </source>
</evidence>
<reference evidence="9" key="2">
    <citation type="submission" date="2025-09" db="UniProtKB">
        <authorList>
            <consortium name="Ensembl"/>
        </authorList>
    </citation>
    <scope>IDENTIFICATION</scope>
</reference>
<dbReference type="STRING" id="43700.ENSMALP00000022079"/>
<evidence type="ECO:0000259" key="8">
    <source>
        <dbReference type="SMART" id="SM01328"/>
    </source>
</evidence>
<keyword evidence="4" id="KW-0863">Zinc-finger</keyword>
<dbReference type="Proteomes" id="UP000261600">
    <property type="component" value="Unplaced"/>
</dbReference>